<feature type="domain" description="Flagellar basal-body/hook protein C-terminal" evidence="6">
    <location>
        <begin position="189"/>
        <end position="231"/>
    </location>
</feature>
<evidence type="ECO:0000313" key="8">
    <source>
        <dbReference type="EMBL" id="SDG27158.1"/>
    </source>
</evidence>
<dbReference type="PANTHER" id="PTHR30435">
    <property type="entry name" value="FLAGELLAR PROTEIN"/>
    <property type="match status" value="1"/>
</dbReference>
<dbReference type="GO" id="GO:0030694">
    <property type="term" value="C:bacterial-type flagellum basal body, rod"/>
    <property type="evidence" value="ECO:0007669"/>
    <property type="project" value="UniProtKB-UniRule"/>
</dbReference>
<evidence type="ECO:0000256" key="2">
    <source>
        <dbReference type="ARBA" id="ARBA00009677"/>
    </source>
</evidence>
<dbReference type="PANTHER" id="PTHR30435:SF19">
    <property type="entry name" value="FLAGELLAR BASAL-BODY ROD PROTEIN FLGG"/>
    <property type="match status" value="1"/>
</dbReference>
<protein>
    <recommendedName>
        <fullName evidence="4">Flagellar basal-body rod protein FlgF</fullName>
    </recommendedName>
</protein>
<name>A0A8G2BL58_9PROT</name>
<comment type="caution">
    <text evidence="8">The sequence shown here is derived from an EMBL/GenBank/DDBJ whole genome shotgun (WGS) entry which is preliminary data.</text>
</comment>
<dbReference type="NCBIfam" id="TIGR03506">
    <property type="entry name" value="FlgEFG_subfam"/>
    <property type="match status" value="1"/>
</dbReference>
<feature type="domain" description="Flagellar hook protein FlgE/F/G-like D1" evidence="7">
    <location>
        <begin position="81"/>
        <end position="146"/>
    </location>
</feature>
<dbReference type="Pfam" id="PF22692">
    <property type="entry name" value="LlgE_F_G_D1"/>
    <property type="match status" value="1"/>
</dbReference>
<dbReference type="Proteomes" id="UP000198615">
    <property type="component" value="Unassembled WGS sequence"/>
</dbReference>
<gene>
    <name evidence="8" type="ORF">SAMN05660686_03854</name>
</gene>
<dbReference type="InterPro" id="IPR012836">
    <property type="entry name" value="FlgF"/>
</dbReference>
<comment type="similarity">
    <text evidence="2 4">Belongs to the flagella basal body rod proteins family.</text>
</comment>
<keyword evidence="8" id="KW-0969">Cilium</keyword>
<sequence>MENSIYIGLSRQAALRRQMSQVANNIANMNTTGFKRELMIYQAYETKVPFAQTNDFVIDKGTATDHQPGAMRKTGNTFDLAIDGPGYFQVDDGTGTFYTRNGTFALDEFNQLVTNQGHLVLNAGGEPIFVPRSDEKIIIETDGSVKLGDEVFGRIAVVEFDNPIALKKTRDTLFESDELPRPAENSDVQQGLIESSNVNPIAELTTMIEVSRMYEAVKNLISKESEREQDAVKRLARPVQGSV</sequence>
<comment type="subcellular location">
    <subcellularLocation>
        <location evidence="1 4">Bacterial flagellum basal body</location>
    </subcellularLocation>
</comment>
<evidence type="ECO:0000256" key="1">
    <source>
        <dbReference type="ARBA" id="ARBA00004117"/>
    </source>
</evidence>
<dbReference type="Pfam" id="PF00460">
    <property type="entry name" value="Flg_bb_rod"/>
    <property type="match status" value="1"/>
</dbReference>
<organism evidence="8 9">
    <name type="scientific">Thalassobaculum litoreum DSM 18839</name>
    <dbReference type="NCBI Taxonomy" id="1123362"/>
    <lineage>
        <taxon>Bacteria</taxon>
        <taxon>Pseudomonadati</taxon>
        <taxon>Pseudomonadota</taxon>
        <taxon>Alphaproteobacteria</taxon>
        <taxon>Rhodospirillales</taxon>
        <taxon>Thalassobaculaceae</taxon>
        <taxon>Thalassobaculum</taxon>
    </lineage>
</organism>
<evidence type="ECO:0000313" key="9">
    <source>
        <dbReference type="Proteomes" id="UP000198615"/>
    </source>
</evidence>
<proteinExistence type="inferred from homology"/>
<comment type="subunit">
    <text evidence="4">The basal body constitutes a major portion of the flagellar organelle and consists of five rings (E,L,P,S, and M) mounted on a central rod. The rod consists of about 26 subunits of FlgG in the distal portion, and FlgB, FlgC and FlgF are thought to build up the proximal portion of the rod with about 6 subunits each.</text>
</comment>
<keyword evidence="8" id="KW-0966">Cell projection</keyword>
<dbReference type="InterPro" id="IPR037925">
    <property type="entry name" value="FlgE/F/G-like"/>
</dbReference>
<evidence type="ECO:0000259" key="5">
    <source>
        <dbReference type="Pfam" id="PF00460"/>
    </source>
</evidence>
<dbReference type="InterPro" id="IPR020013">
    <property type="entry name" value="Flagellar_FlgE/F/G"/>
</dbReference>
<dbReference type="Pfam" id="PF06429">
    <property type="entry name" value="Flg_bbr_C"/>
    <property type="match status" value="1"/>
</dbReference>
<feature type="domain" description="Flagellar basal body rod protein N-terminal" evidence="5">
    <location>
        <begin position="5"/>
        <end position="35"/>
    </location>
</feature>
<dbReference type="InterPro" id="IPR001444">
    <property type="entry name" value="Flag_bb_rod_N"/>
</dbReference>
<dbReference type="InterPro" id="IPR010930">
    <property type="entry name" value="Flg_bb/hook_C_dom"/>
</dbReference>
<keyword evidence="3 4" id="KW-0975">Bacterial flagellum</keyword>
<dbReference type="AlphaFoldDB" id="A0A8G2BL58"/>
<evidence type="ECO:0000256" key="4">
    <source>
        <dbReference type="RuleBase" id="RU362116"/>
    </source>
</evidence>
<evidence type="ECO:0000256" key="3">
    <source>
        <dbReference type="ARBA" id="ARBA00023143"/>
    </source>
</evidence>
<evidence type="ECO:0000259" key="7">
    <source>
        <dbReference type="Pfam" id="PF22692"/>
    </source>
</evidence>
<dbReference type="InterPro" id="IPR053967">
    <property type="entry name" value="LlgE_F_G-like_D1"/>
</dbReference>
<dbReference type="NCBIfam" id="TIGR02490">
    <property type="entry name" value="flgF"/>
    <property type="match status" value="1"/>
</dbReference>
<dbReference type="SUPFAM" id="SSF117143">
    <property type="entry name" value="Flagellar hook protein flgE"/>
    <property type="match status" value="1"/>
</dbReference>
<keyword evidence="9" id="KW-1185">Reference proteome</keyword>
<dbReference type="RefSeq" id="WP_028795003.1">
    <property type="nucleotide sequence ID" value="NZ_FNBW01000013.1"/>
</dbReference>
<keyword evidence="8" id="KW-0282">Flagellum</keyword>
<reference evidence="8 9" key="1">
    <citation type="submission" date="2016-10" db="EMBL/GenBank/DDBJ databases">
        <authorList>
            <person name="Varghese N."/>
            <person name="Submissions S."/>
        </authorList>
    </citation>
    <scope>NUCLEOTIDE SEQUENCE [LARGE SCALE GENOMIC DNA]</scope>
    <source>
        <strain evidence="8 9">DSM 18839</strain>
    </source>
</reference>
<dbReference type="EMBL" id="FNBW01000013">
    <property type="protein sequence ID" value="SDG27158.1"/>
    <property type="molecule type" value="Genomic_DNA"/>
</dbReference>
<accession>A0A8G2BL58</accession>
<dbReference type="GO" id="GO:0071978">
    <property type="term" value="P:bacterial-type flagellum-dependent swarming motility"/>
    <property type="evidence" value="ECO:0007669"/>
    <property type="project" value="TreeGrafter"/>
</dbReference>
<dbReference type="OrthoDB" id="9804559at2"/>
<evidence type="ECO:0000259" key="6">
    <source>
        <dbReference type="Pfam" id="PF06429"/>
    </source>
</evidence>